<dbReference type="EMBL" id="FQZO01000006">
    <property type="protein sequence ID" value="SHJ60700.1"/>
    <property type="molecule type" value="Genomic_DNA"/>
</dbReference>
<dbReference type="InterPro" id="IPR014199">
    <property type="entry name" value="Spore_YtxC"/>
</dbReference>
<dbReference type="AlphaFoldDB" id="A0A1M6KP40"/>
<proteinExistence type="predicted"/>
<sequence length="296" mass="34651">MLLIKLAYEGEINIIEDIQSMRHSFKSKNVILGISESIEGNTHFIKILCEDSDYSDKLQNMVYLYISNILYKIVVDFFKKREMYELITDTYFFLKHDEILTVEDKSMKILLGKIEGSDDSYVFYMNRINDIIDKIKLCIEEKREININGFITFRMKDLINDLESIVDKVVEKYMIEKEYNEFIKLLKYFVDIQESKIYEVNIIIDTSGNYKVMDGYGNDIFEDFISDLSESKFGGAINIEDIIISGLITNSPRKVIIHGKDNCRNKELLETIKNVFTDRVTLCHNCKLCTTNKIKI</sequence>
<reference evidence="1 2" key="1">
    <citation type="submission" date="2016-11" db="EMBL/GenBank/DDBJ databases">
        <authorList>
            <person name="Jaros S."/>
            <person name="Januszkiewicz K."/>
            <person name="Wedrychowicz H."/>
        </authorList>
    </citation>
    <scope>NUCLEOTIDE SEQUENCE [LARGE SCALE GENOMIC DNA]</scope>
    <source>
        <strain evidence="1 2">DSM 21864</strain>
    </source>
</reference>
<gene>
    <name evidence="1" type="ORF">SAMN05444401_3438</name>
</gene>
<dbReference type="RefSeq" id="WP_073009537.1">
    <property type="nucleotide sequence ID" value="NZ_FQZO01000006.1"/>
</dbReference>
<dbReference type="OrthoDB" id="2986513at2"/>
<name>A0A1M6KP40_9CLOT</name>
<evidence type="ECO:0000313" key="2">
    <source>
        <dbReference type="Proteomes" id="UP000184080"/>
    </source>
</evidence>
<accession>A0A1M6KP40</accession>
<protein>
    <submittedName>
        <fullName evidence="1">Putative sporulation protein YtxC</fullName>
    </submittedName>
</protein>
<dbReference type="Pfam" id="PF08812">
    <property type="entry name" value="YtxC"/>
    <property type="match status" value="1"/>
</dbReference>
<dbReference type="STRING" id="1121298.SAMN05444401_3438"/>
<organism evidence="1 2">
    <name type="scientific">Clostridium amylolyticum</name>
    <dbReference type="NCBI Taxonomy" id="1121298"/>
    <lineage>
        <taxon>Bacteria</taxon>
        <taxon>Bacillati</taxon>
        <taxon>Bacillota</taxon>
        <taxon>Clostridia</taxon>
        <taxon>Eubacteriales</taxon>
        <taxon>Clostridiaceae</taxon>
        <taxon>Clostridium</taxon>
    </lineage>
</organism>
<dbReference type="Proteomes" id="UP000184080">
    <property type="component" value="Unassembled WGS sequence"/>
</dbReference>
<keyword evidence="2" id="KW-1185">Reference proteome</keyword>
<dbReference type="NCBIfam" id="TIGR02834">
    <property type="entry name" value="spo_ytxC"/>
    <property type="match status" value="1"/>
</dbReference>
<evidence type="ECO:0000313" key="1">
    <source>
        <dbReference type="EMBL" id="SHJ60700.1"/>
    </source>
</evidence>